<organism evidence="2 3">
    <name type="scientific">Vibrio eleionomae</name>
    <dbReference type="NCBI Taxonomy" id="2653505"/>
    <lineage>
        <taxon>Bacteria</taxon>
        <taxon>Pseudomonadati</taxon>
        <taxon>Pseudomonadota</taxon>
        <taxon>Gammaproteobacteria</taxon>
        <taxon>Vibrionales</taxon>
        <taxon>Vibrionaceae</taxon>
        <taxon>Vibrio</taxon>
    </lineage>
</organism>
<comment type="caution">
    <text evidence="2">The sequence shown here is derived from an EMBL/GenBank/DDBJ whole genome shotgun (WGS) entry which is preliminary data.</text>
</comment>
<sequence>MIIETGSAPEVIKSRFLSLADWFYQALGLEESDVEIIRVYLDEPLPEPSKDRLVVITGSWAMVTDHEPWSERTAEWIKKAVDAEMPLYGVCYGHQLMSYALGGEVDYFPKQKEIGCLPVTLNETAQQDPLLSHLPTQFKAHLTHSQRVTVVPEGAQVLAGSERDGHQIIRYSPTALSTQFHPEFTPELLQAVIETNQHKLEQEGQDIPTLLAGLEEAEYARSILAKFVDYYS</sequence>
<dbReference type="CDD" id="cd01741">
    <property type="entry name" value="GATase1_1"/>
    <property type="match status" value="1"/>
</dbReference>
<accession>A0A7X4RW31</accession>
<dbReference type="PROSITE" id="PS51273">
    <property type="entry name" value="GATASE_TYPE_1"/>
    <property type="match status" value="1"/>
</dbReference>
<keyword evidence="2" id="KW-0315">Glutamine amidotransferase</keyword>
<dbReference type="GO" id="GO:0005829">
    <property type="term" value="C:cytosol"/>
    <property type="evidence" value="ECO:0007669"/>
    <property type="project" value="TreeGrafter"/>
</dbReference>
<dbReference type="NCBIfam" id="NF006562">
    <property type="entry name" value="PRK09065.1"/>
    <property type="match status" value="1"/>
</dbReference>
<dbReference type="PANTHER" id="PTHR42695:SF5">
    <property type="entry name" value="GLUTAMINE AMIDOTRANSFERASE YLR126C-RELATED"/>
    <property type="match status" value="1"/>
</dbReference>
<dbReference type="Proteomes" id="UP000462621">
    <property type="component" value="Unassembled WGS sequence"/>
</dbReference>
<dbReference type="PANTHER" id="PTHR42695">
    <property type="entry name" value="GLUTAMINE AMIDOTRANSFERASE YLR126C-RELATED"/>
    <property type="match status" value="1"/>
</dbReference>
<feature type="domain" description="Glutamine amidotransferase" evidence="1">
    <location>
        <begin position="29"/>
        <end position="189"/>
    </location>
</feature>
<protein>
    <submittedName>
        <fullName evidence="2">Glutamine amidotransferase</fullName>
    </submittedName>
</protein>
<dbReference type="Pfam" id="PF00117">
    <property type="entry name" value="GATase"/>
    <property type="match status" value="1"/>
</dbReference>
<dbReference type="InterPro" id="IPR017926">
    <property type="entry name" value="GATASE"/>
</dbReference>
<reference evidence="2 3" key="1">
    <citation type="submission" date="2019-10" db="EMBL/GenBank/DDBJ databases">
        <title>Vibrio sp. nov. isolated from a shrimp pond.</title>
        <authorList>
            <person name="Gomez-Gil B."/>
            <person name="Enciso-Ibarra J."/>
            <person name="Enciso-Ibarra K."/>
            <person name="Bolan-Mejia C."/>
        </authorList>
    </citation>
    <scope>NUCLEOTIDE SEQUENCE [LARGE SCALE GENOMIC DNA]</scope>
    <source>
        <strain evidence="2 3">CAIM 722</strain>
    </source>
</reference>
<name>A0A7X4RW31_9VIBR</name>
<keyword evidence="3" id="KW-1185">Reference proteome</keyword>
<dbReference type="InterPro" id="IPR044992">
    <property type="entry name" value="ChyE-like"/>
</dbReference>
<evidence type="ECO:0000313" key="3">
    <source>
        <dbReference type="Proteomes" id="UP000462621"/>
    </source>
</evidence>
<dbReference type="EMBL" id="WEKT01000041">
    <property type="protein sequence ID" value="MZI94945.1"/>
    <property type="molecule type" value="Genomic_DNA"/>
</dbReference>
<evidence type="ECO:0000313" key="2">
    <source>
        <dbReference type="EMBL" id="MZI94945.1"/>
    </source>
</evidence>
<dbReference type="AlphaFoldDB" id="A0A7X4RW31"/>
<dbReference type="Gene3D" id="3.40.50.880">
    <property type="match status" value="1"/>
</dbReference>
<keyword evidence="2" id="KW-0808">Transferase</keyword>
<dbReference type="GO" id="GO:0016740">
    <property type="term" value="F:transferase activity"/>
    <property type="evidence" value="ECO:0007669"/>
    <property type="project" value="UniProtKB-KW"/>
</dbReference>
<dbReference type="SUPFAM" id="SSF52317">
    <property type="entry name" value="Class I glutamine amidotransferase-like"/>
    <property type="match status" value="1"/>
</dbReference>
<evidence type="ECO:0000259" key="1">
    <source>
        <dbReference type="Pfam" id="PF00117"/>
    </source>
</evidence>
<gene>
    <name evidence="2" type="ORF">F9817_17345</name>
</gene>
<proteinExistence type="predicted"/>
<dbReference type="InterPro" id="IPR029062">
    <property type="entry name" value="Class_I_gatase-like"/>
</dbReference>